<dbReference type="EMBL" id="JAACJM010000014">
    <property type="protein sequence ID" value="KAF5368865.1"/>
    <property type="molecule type" value="Genomic_DNA"/>
</dbReference>
<keyword evidence="2" id="KW-1185">Reference proteome</keyword>
<evidence type="ECO:0000313" key="2">
    <source>
        <dbReference type="Proteomes" id="UP000559256"/>
    </source>
</evidence>
<proteinExistence type="predicted"/>
<gene>
    <name evidence="1" type="ORF">D9758_002871</name>
</gene>
<sequence length="135" mass="15463">MVQDATSQRDCSRTQNDPELSLHADRRKCAAGALGLLEQPDSWKYQANRAAASSILSTVYDLPSIQSPDHPSITFMDEFIDRTTAAALPGSHLANVFFVLDYLPDYMSKWRTRAQNDFKRYTRTFHMFLKNQDQE</sequence>
<accession>A0A8H5GQF6</accession>
<reference evidence="1 2" key="1">
    <citation type="journal article" date="2020" name="ISME J.">
        <title>Uncovering the hidden diversity of litter-decomposition mechanisms in mushroom-forming fungi.</title>
        <authorList>
            <person name="Floudas D."/>
            <person name="Bentzer J."/>
            <person name="Ahren D."/>
            <person name="Johansson T."/>
            <person name="Persson P."/>
            <person name="Tunlid A."/>
        </authorList>
    </citation>
    <scope>NUCLEOTIDE SEQUENCE [LARGE SCALE GENOMIC DNA]</scope>
    <source>
        <strain evidence="1 2">CBS 291.85</strain>
    </source>
</reference>
<name>A0A8H5GQF6_9AGAR</name>
<dbReference type="AlphaFoldDB" id="A0A8H5GQF6"/>
<dbReference type="Proteomes" id="UP000559256">
    <property type="component" value="Unassembled WGS sequence"/>
</dbReference>
<dbReference type="OrthoDB" id="2789670at2759"/>
<organism evidence="1 2">
    <name type="scientific">Tetrapyrgos nigripes</name>
    <dbReference type="NCBI Taxonomy" id="182062"/>
    <lineage>
        <taxon>Eukaryota</taxon>
        <taxon>Fungi</taxon>
        <taxon>Dikarya</taxon>
        <taxon>Basidiomycota</taxon>
        <taxon>Agaricomycotina</taxon>
        <taxon>Agaricomycetes</taxon>
        <taxon>Agaricomycetidae</taxon>
        <taxon>Agaricales</taxon>
        <taxon>Marasmiineae</taxon>
        <taxon>Marasmiaceae</taxon>
        <taxon>Tetrapyrgos</taxon>
    </lineage>
</organism>
<comment type="caution">
    <text evidence="1">The sequence shown here is derived from an EMBL/GenBank/DDBJ whole genome shotgun (WGS) entry which is preliminary data.</text>
</comment>
<protein>
    <submittedName>
        <fullName evidence="1">Uncharacterized protein</fullName>
    </submittedName>
</protein>
<evidence type="ECO:0000313" key="1">
    <source>
        <dbReference type="EMBL" id="KAF5368865.1"/>
    </source>
</evidence>